<gene>
    <name evidence="2" type="ORF">GCG54_00015409</name>
</gene>
<dbReference type="GeneID" id="69022512"/>
<sequence>MEMVLREAHEESSVAPLMRTNRAAGNLTYLNVSVDSGPTRDESDSDMDSEWDGNSGDDTGLSRGIPTLQPASLIFAKNRQGEGLTPRAVLQALAQSQDLREAELKDVVLGQRILVARTHSEVNKFPYLSRLERLEIKPADAMAIEEVARISSRQLFSPHMGPNIVGQPERPRPSHDTQDYE</sequence>
<accession>A0A8H4FM06</accession>
<dbReference type="RefSeq" id="XP_045265008.1">
    <property type="nucleotide sequence ID" value="XM_045415194.1"/>
</dbReference>
<feature type="compositionally biased region" description="Basic and acidic residues" evidence="1">
    <location>
        <begin position="169"/>
        <end position="181"/>
    </location>
</feature>
<organism evidence="2 3">
    <name type="scientific">Colletotrichum gloeosporioides</name>
    <name type="common">Anthracnose fungus</name>
    <name type="synonym">Glomerella cingulata</name>
    <dbReference type="NCBI Taxonomy" id="474922"/>
    <lineage>
        <taxon>Eukaryota</taxon>
        <taxon>Fungi</taxon>
        <taxon>Dikarya</taxon>
        <taxon>Ascomycota</taxon>
        <taxon>Pezizomycotina</taxon>
        <taxon>Sordariomycetes</taxon>
        <taxon>Hypocreomycetidae</taxon>
        <taxon>Glomerellales</taxon>
        <taxon>Glomerellaceae</taxon>
        <taxon>Colletotrichum</taxon>
        <taxon>Colletotrichum gloeosporioides species complex</taxon>
    </lineage>
</organism>
<evidence type="ECO:0000313" key="3">
    <source>
        <dbReference type="Proteomes" id="UP000613401"/>
    </source>
</evidence>
<protein>
    <submittedName>
        <fullName evidence="2">Uncharacterized protein</fullName>
    </submittedName>
</protein>
<dbReference type="AlphaFoldDB" id="A0A8H4FM06"/>
<reference evidence="2" key="2">
    <citation type="submission" date="2020-03" db="EMBL/GenBank/DDBJ databases">
        <authorList>
            <person name="Fu F.-F."/>
            <person name="Chen J."/>
        </authorList>
    </citation>
    <scope>NUCLEOTIDE SEQUENCE</scope>
    <source>
        <strain evidence="2">Lc1</strain>
    </source>
</reference>
<comment type="caution">
    <text evidence="2">The sequence shown here is derived from an EMBL/GenBank/DDBJ whole genome shotgun (WGS) entry which is preliminary data.</text>
</comment>
<proteinExistence type="predicted"/>
<evidence type="ECO:0000256" key="1">
    <source>
        <dbReference type="SAM" id="MobiDB-lite"/>
    </source>
</evidence>
<feature type="region of interest" description="Disordered" evidence="1">
    <location>
        <begin position="158"/>
        <end position="181"/>
    </location>
</feature>
<evidence type="ECO:0000313" key="2">
    <source>
        <dbReference type="EMBL" id="KAF3805849.1"/>
    </source>
</evidence>
<dbReference type="Proteomes" id="UP000613401">
    <property type="component" value="Unassembled WGS sequence"/>
</dbReference>
<reference evidence="2" key="1">
    <citation type="journal article" date="2020" name="Phytopathology">
        <title>Genome sequence and comparative analysis of Colletotrichum gloeosporioides isolated from Liriodendron leaves.</title>
        <authorList>
            <person name="Fu F.F."/>
            <person name="Hao Z."/>
            <person name="Wang P."/>
            <person name="Lu Y."/>
            <person name="Xue L.J."/>
            <person name="Wei G."/>
            <person name="Tian Y."/>
            <person name="Baishi H."/>
            <person name="Xu H."/>
            <person name="Shi J."/>
            <person name="Cheng T."/>
            <person name="Wang G."/>
            <person name="Yi Y."/>
            <person name="Chen J."/>
        </authorList>
    </citation>
    <scope>NUCLEOTIDE SEQUENCE</scope>
    <source>
        <strain evidence="2">Lc1</strain>
    </source>
</reference>
<name>A0A8H4FM06_COLGL</name>
<dbReference type="EMBL" id="WVTB01000039">
    <property type="protein sequence ID" value="KAF3805849.1"/>
    <property type="molecule type" value="Genomic_DNA"/>
</dbReference>
<keyword evidence="3" id="KW-1185">Reference proteome</keyword>
<feature type="region of interest" description="Disordered" evidence="1">
    <location>
        <begin position="33"/>
        <end position="63"/>
    </location>
</feature>